<protein>
    <submittedName>
        <fullName evidence="2">Uncharacterized protein</fullName>
    </submittedName>
</protein>
<feature type="region of interest" description="Disordered" evidence="1">
    <location>
        <begin position="79"/>
        <end position="127"/>
    </location>
</feature>
<accession>A0A9Q3KF98</accession>
<gene>
    <name evidence="2" type="ORF">O181_120228</name>
</gene>
<feature type="compositionally biased region" description="Basic and acidic residues" evidence="1">
    <location>
        <begin position="79"/>
        <end position="91"/>
    </location>
</feature>
<sequence>MLKESDSSLEYIDQDSLEAFNYDVDNSLNSPNSPFSLPVALTSSTDIRVASPPLFLPSFPKFSFNPEFESFSSPGRIVKEEPRSDKIDESRLTSLIDKPELAPSTSEKAFCYYPSPPKSLQKPKKKPSRRNILYIYKDKSALVEQ</sequence>
<dbReference type="AlphaFoldDB" id="A0A9Q3KF98"/>
<organism evidence="2 3">
    <name type="scientific">Austropuccinia psidii MF-1</name>
    <dbReference type="NCBI Taxonomy" id="1389203"/>
    <lineage>
        <taxon>Eukaryota</taxon>
        <taxon>Fungi</taxon>
        <taxon>Dikarya</taxon>
        <taxon>Basidiomycota</taxon>
        <taxon>Pucciniomycotina</taxon>
        <taxon>Pucciniomycetes</taxon>
        <taxon>Pucciniales</taxon>
        <taxon>Sphaerophragmiaceae</taxon>
        <taxon>Austropuccinia</taxon>
    </lineage>
</organism>
<comment type="caution">
    <text evidence="2">The sequence shown here is derived from an EMBL/GenBank/DDBJ whole genome shotgun (WGS) entry which is preliminary data.</text>
</comment>
<evidence type="ECO:0000313" key="2">
    <source>
        <dbReference type="EMBL" id="MBW0580513.1"/>
    </source>
</evidence>
<dbReference type="EMBL" id="AVOT02107709">
    <property type="protein sequence ID" value="MBW0580513.1"/>
    <property type="molecule type" value="Genomic_DNA"/>
</dbReference>
<name>A0A9Q3KF98_9BASI</name>
<evidence type="ECO:0000313" key="3">
    <source>
        <dbReference type="Proteomes" id="UP000765509"/>
    </source>
</evidence>
<dbReference type="Proteomes" id="UP000765509">
    <property type="component" value="Unassembled WGS sequence"/>
</dbReference>
<evidence type="ECO:0000256" key="1">
    <source>
        <dbReference type="SAM" id="MobiDB-lite"/>
    </source>
</evidence>
<proteinExistence type="predicted"/>
<reference evidence="2" key="1">
    <citation type="submission" date="2021-03" db="EMBL/GenBank/DDBJ databases">
        <title>Draft genome sequence of rust myrtle Austropuccinia psidii MF-1, a brazilian biotype.</title>
        <authorList>
            <person name="Quecine M.C."/>
            <person name="Pachon D.M.R."/>
            <person name="Bonatelli M.L."/>
            <person name="Correr F.H."/>
            <person name="Franceschini L.M."/>
            <person name="Leite T.F."/>
            <person name="Margarido G.R.A."/>
            <person name="Almeida C.A."/>
            <person name="Ferrarezi J.A."/>
            <person name="Labate C.A."/>
        </authorList>
    </citation>
    <scope>NUCLEOTIDE SEQUENCE</scope>
    <source>
        <strain evidence="2">MF-1</strain>
    </source>
</reference>
<keyword evidence="3" id="KW-1185">Reference proteome</keyword>